<dbReference type="OrthoDB" id="9804993at2"/>
<evidence type="ECO:0000256" key="1">
    <source>
        <dbReference type="SAM" id="MobiDB-lite"/>
    </source>
</evidence>
<dbReference type="SUPFAM" id="SSF53474">
    <property type="entry name" value="alpha/beta-Hydrolases"/>
    <property type="match status" value="1"/>
</dbReference>
<dbReference type="RefSeq" id="WP_084083132.1">
    <property type="nucleotide sequence ID" value="NZ_FQWZ01000002.1"/>
</dbReference>
<evidence type="ECO:0000313" key="2">
    <source>
        <dbReference type="EMBL" id="SHG59969.1"/>
    </source>
</evidence>
<evidence type="ECO:0008006" key="4">
    <source>
        <dbReference type="Google" id="ProtNLM"/>
    </source>
</evidence>
<dbReference type="InterPro" id="IPR029058">
    <property type="entry name" value="AB_hydrolase_fold"/>
</dbReference>
<dbReference type="AlphaFoldDB" id="A0A1M5L5B3"/>
<sequence length="231" mass="25663">MPIHALTRASRPDTGSGATSHHGDAHRIAPGQTQTPRVDVYSERFAGTRVLVAPGLFGSGPDHWQSAWQRQFPRFSRVEQDDWSWPNLERWSRKVVETAIATNESVVIVAHSFGCLATVRASVFQSNLIAGALLVAPADPARFRVEDKLPNATLDFPTTVVASSNDPWMPVDKAQRWAERWGSEFVRLDDAGHINVKSGYREWPQGLALLDQLCARLPTAAKRMPLLQLLH</sequence>
<reference evidence="2 3" key="1">
    <citation type="submission" date="2016-11" db="EMBL/GenBank/DDBJ databases">
        <authorList>
            <person name="Jaros S."/>
            <person name="Januszkiewicz K."/>
            <person name="Wedrychowicz H."/>
        </authorList>
    </citation>
    <scope>NUCLEOTIDE SEQUENCE [LARGE SCALE GENOMIC DNA]</scope>
    <source>
        <strain evidence="2 3">CGMCC 1.7049</strain>
    </source>
</reference>
<dbReference type="InterPro" id="IPR010662">
    <property type="entry name" value="RBBP9/YdeN"/>
</dbReference>
<organism evidence="2 3">
    <name type="scientific">Hydrocarboniphaga daqingensis</name>
    <dbReference type="NCBI Taxonomy" id="490188"/>
    <lineage>
        <taxon>Bacteria</taxon>
        <taxon>Pseudomonadati</taxon>
        <taxon>Pseudomonadota</taxon>
        <taxon>Gammaproteobacteria</taxon>
        <taxon>Nevskiales</taxon>
        <taxon>Nevskiaceae</taxon>
        <taxon>Hydrocarboniphaga</taxon>
    </lineage>
</organism>
<proteinExistence type="predicted"/>
<feature type="region of interest" description="Disordered" evidence="1">
    <location>
        <begin position="1"/>
        <end position="34"/>
    </location>
</feature>
<dbReference type="Proteomes" id="UP000199758">
    <property type="component" value="Unassembled WGS sequence"/>
</dbReference>
<dbReference type="EMBL" id="FQWZ01000002">
    <property type="protein sequence ID" value="SHG59969.1"/>
    <property type="molecule type" value="Genomic_DNA"/>
</dbReference>
<accession>A0A1M5L5B3</accession>
<dbReference type="Pfam" id="PF06821">
    <property type="entry name" value="Ser_hydrolase"/>
    <property type="match status" value="1"/>
</dbReference>
<dbReference type="Gene3D" id="3.40.50.1820">
    <property type="entry name" value="alpha/beta hydrolase"/>
    <property type="match status" value="1"/>
</dbReference>
<name>A0A1M5L5B3_9GAMM</name>
<dbReference type="STRING" id="490188.SAMN04488068_0701"/>
<dbReference type="GO" id="GO:0016787">
    <property type="term" value="F:hydrolase activity"/>
    <property type="evidence" value="ECO:0007669"/>
    <property type="project" value="InterPro"/>
</dbReference>
<gene>
    <name evidence="2" type="ORF">SAMN04488068_0701</name>
</gene>
<evidence type="ECO:0000313" key="3">
    <source>
        <dbReference type="Proteomes" id="UP000199758"/>
    </source>
</evidence>
<keyword evidence="3" id="KW-1185">Reference proteome</keyword>
<protein>
    <recommendedName>
        <fullName evidence="4">Alpha/beta hydrolase family protein</fullName>
    </recommendedName>
</protein>